<name>A0A9D4SW97_RHISA</name>
<dbReference type="EMBL" id="JABSTV010001251">
    <property type="protein sequence ID" value="KAH7951790.1"/>
    <property type="molecule type" value="Genomic_DNA"/>
</dbReference>
<sequence length="197" mass="22122">MPHRPADRDSGLHSSDAWFLYLTQGVTPRSTGTVRTLFAFLQPRCSDLQSYAIRVAEANSHREYSRLADRTTEFLWQQGLQGLRTQVQKKPSAPSNPLHVIGDVNLPDKVQEELKCRPKFAVEPRRTSPELLGLVRHVSKRFPEGDVDRCASEGVDLLMRVRPPKGSFAIPRTIKHLKGNSLAQLPVDKDGGFAVMR</sequence>
<dbReference type="Proteomes" id="UP000821837">
    <property type="component" value="Chromosome 5"/>
</dbReference>
<organism evidence="1 2">
    <name type="scientific">Rhipicephalus sanguineus</name>
    <name type="common">Brown dog tick</name>
    <name type="synonym">Ixodes sanguineus</name>
    <dbReference type="NCBI Taxonomy" id="34632"/>
    <lineage>
        <taxon>Eukaryota</taxon>
        <taxon>Metazoa</taxon>
        <taxon>Ecdysozoa</taxon>
        <taxon>Arthropoda</taxon>
        <taxon>Chelicerata</taxon>
        <taxon>Arachnida</taxon>
        <taxon>Acari</taxon>
        <taxon>Parasitiformes</taxon>
        <taxon>Ixodida</taxon>
        <taxon>Ixodoidea</taxon>
        <taxon>Ixodidae</taxon>
        <taxon>Rhipicephalinae</taxon>
        <taxon>Rhipicephalus</taxon>
        <taxon>Rhipicephalus</taxon>
    </lineage>
</organism>
<evidence type="ECO:0008006" key="3">
    <source>
        <dbReference type="Google" id="ProtNLM"/>
    </source>
</evidence>
<gene>
    <name evidence="1" type="ORF">HPB52_012984</name>
</gene>
<accession>A0A9D4SW97</accession>
<comment type="caution">
    <text evidence="1">The sequence shown here is derived from an EMBL/GenBank/DDBJ whole genome shotgun (WGS) entry which is preliminary data.</text>
</comment>
<dbReference type="VEuPathDB" id="VectorBase:RSAN_026141"/>
<reference evidence="1" key="1">
    <citation type="journal article" date="2020" name="Cell">
        <title>Large-Scale Comparative Analyses of Tick Genomes Elucidate Their Genetic Diversity and Vector Capacities.</title>
        <authorList>
            <consortium name="Tick Genome and Microbiome Consortium (TIGMIC)"/>
            <person name="Jia N."/>
            <person name="Wang J."/>
            <person name="Shi W."/>
            <person name="Du L."/>
            <person name="Sun Y."/>
            <person name="Zhan W."/>
            <person name="Jiang J.F."/>
            <person name="Wang Q."/>
            <person name="Zhang B."/>
            <person name="Ji P."/>
            <person name="Bell-Sakyi L."/>
            <person name="Cui X.M."/>
            <person name="Yuan T.T."/>
            <person name="Jiang B.G."/>
            <person name="Yang W.F."/>
            <person name="Lam T.T."/>
            <person name="Chang Q.C."/>
            <person name="Ding S.J."/>
            <person name="Wang X.J."/>
            <person name="Zhu J.G."/>
            <person name="Ruan X.D."/>
            <person name="Zhao L."/>
            <person name="Wei J.T."/>
            <person name="Ye R.Z."/>
            <person name="Que T.C."/>
            <person name="Du C.H."/>
            <person name="Zhou Y.H."/>
            <person name="Cheng J.X."/>
            <person name="Dai P.F."/>
            <person name="Guo W.B."/>
            <person name="Han X.H."/>
            <person name="Huang E.J."/>
            <person name="Li L.F."/>
            <person name="Wei W."/>
            <person name="Gao Y.C."/>
            <person name="Liu J.Z."/>
            <person name="Shao H.Z."/>
            <person name="Wang X."/>
            <person name="Wang C.C."/>
            <person name="Yang T.C."/>
            <person name="Huo Q.B."/>
            <person name="Li W."/>
            <person name="Chen H.Y."/>
            <person name="Chen S.E."/>
            <person name="Zhou L.G."/>
            <person name="Ni X.B."/>
            <person name="Tian J.H."/>
            <person name="Sheng Y."/>
            <person name="Liu T."/>
            <person name="Pan Y.S."/>
            <person name="Xia L.Y."/>
            <person name="Li J."/>
            <person name="Zhao F."/>
            <person name="Cao W.C."/>
        </authorList>
    </citation>
    <scope>NUCLEOTIDE SEQUENCE</scope>
    <source>
        <strain evidence="1">Rsan-2018</strain>
    </source>
</reference>
<reference evidence="1" key="2">
    <citation type="submission" date="2021-09" db="EMBL/GenBank/DDBJ databases">
        <authorList>
            <person name="Jia N."/>
            <person name="Wang J."/>
            <person name="Shi W."/>
            <person name="Du L."/>
            <person name="Sun Y."/>
            <person name="Zhan W."/>
            <person name="Jiang J."/>
            <person name="Wang Q."/>
            <person name="Zhang B."/>
            <person name="Ji P."/>
            <person name="Sakyi L.B."/>
            <person name="Cui X."/>
            <person name="Yuan T."/>
            <person name="Jiang B."/>
            <person name="Yang W."/>
            <person name="Lam T.T.-Y."/>
            <person name="Chang Q."/>
            <person name="Ding S."/>
            <person name="Wang X."/>
            <person name="Zhu J."/>
            <person name="Ruan X."/>
            <person name="Zhao L."/>
            <person name="Wei J."/>
            <person name="Que T."/>
            <person name="Du C."/>
            <person name="Cheng J."/>
            <person name="Dai P."/>
            <person name="Han X."/>
            <person name="Huang E."/>
            <person name="Gao Y."/>
            <person name="Liu J."/>
            <person name="Shao H."/>
            <person name="Ye R."/>
            <person name="Li L."/>
            <person name="Wei W."/>
            <person name="Wang X."/>
            <person name="Wang C."/>
            <person name="Huo Q."/>
            <person name="Li W."/>
            <person name="Guo W."/>
            <person name="Chen H."/>
            <person name="Chen S."/>
            <person name="Zhou L."/>
            <person name="Zhou L."/>
            <person name="Ni X."/>
            <person name="Tian J."/>
            <person name="Zhou Y."/>
            <person name="Sheng Y."/>
            <person name="Liu T."/>
            <person name="Pan Y."/>
            <person name="Xia L."/>
            <person name="Li J."/>
            <person name="Zhao F."/>
            <person name="Cao W."/>
        </authorList>
    </citation>
    <scope>NUCLEOTIDE SEQUENCE</scope>
    <source>
        <strain evidence="1">Rsan-2018</strain>
        <tissue evidence="1">Larvae</tissue>
    </source>
</reference>
<keyword evidence="2" id="KW-1185">Reference proteome</keyword>
<dbReference type="AlphaFoldDB" id="A0A9D4SW97"/>
<evidence type="ECO:0000313" key="1">
    <source>
        <dbReference type="EMBL" id="KAH7951790.1"/>
    </source>
</evidence>
<protein>
    <recommendedName>
        <fullName evidence="3">Tick transposon</fullName>
    </recommendedName>
</protein>
<evidence type="ECO:0000313" key="2">
    <source>
        <dbReference type="Proteomes" id="UP000821837"/>
    </source>
</evidence>
<proteinExistence type="predicted"/>